<reference evidence="1" key="1">
    <citation type="submission" date="2023-07" db="EMBL/GenBank/DDBJ databases">
        <title>Chromosome-level genome assembly of Artemia franciscana.</title>
        <authorList>
            <person name="Jo E."/>
        </authorList>
    </citation>
    <scope>NUCLEOTIDE SEQUENCE</scope>
    <source>
        <tissue evidence="1">Whole body</tissue>
    </source>
</reference>
<name>A0AA88I7K2_ARTSF</name>
<organism evidence="1 2">
    <name type="scientific">Artemia franciscana</name>
    <name type="common">Brine shrimp</name>
    <name type="synonym">Artemia sanfranciscana</name>
    <dbReference type="NCBI Taxonomy" id="6661"/>
    <lineage>
        <taxon>Eukaryota</taxon>
        <taxon>Metazoa</taxon>
        <taxon>Ecdysozoa</taxon>
        <taxon>Arthropoda</taxon>
        <taxon>Crustacea</taxon>
        <taxon>Branchiopoda</taxon>
        <taxon>Anostraca</taxon>
        <taxon>Artemiidae</taxon>
        <taxon>Artemia</taxon>
    </lineage>
</organism>
<dbReference type="Proteomes" id="UP001187531">
    <property type="component" value="Unassembled WGS sequence"/>
</dbReference>
<dbReference type="Gene3D" id="2.20.20.150">
    <property type="match status" value="1"/>
</dbReference>
<keyword evidence="2" id="KW-1185">Reference proteome</keyword>
<dbReference type="InterPro" id="IPR021633">
    <property type="entry name" value="Argos"/>
</dbReference>
<dbReference type="AlphaFoldDB" id="A0AA88I7K2"/>
<evidence type="ECO:0000313" key="1">
    <source>
        <dbReference type="EMBL" id="KAK2716717.1"/>
    </source>
</evidence>
<gene>
    <name evidence="1" type="ORF">QYM36_007009</name>
</gene>
<accession>A0AA88I7K2</accession>
<sequence length="296" mass="34065">MYIPVMKLPRMVKQKRSDNMKVEECHRLPYQDSVELISSRIQCEDKCGGSRVLRPFRCKMLFSSVIFLCICSSSAVKLPIFDNSQADSLTVPRKEQAVQVFYQGGVSEDDIPICAPYSVCNKVDTYDTPWIERQCRCPNEAACSMSLDSRDGHTIMDKNRQLKICEPVKKLPKCEFFRNIAWTYILFPENKTQQVIHCVCPKNSKAYFVDRPQRYLTGDGDAIGMEFSYVCSPPTRIRCKRKEPCRFFNVKKRLEVDEVKVDTLCRCPSGHKCPDKHTDVGVVPNKDYNIFSGYCI</sequence>
<dbReference type="EMBL" id="JAVRJZ010000011">
    <property type="protein sequence ID" value="KAK2716717.1"/>
    <property type="molecule type" value="Genomic_DNA"/>
</dbReference>
<protein>
    <recommendedName>
        <fullName evidence="3">Protein giant-lens</fullName>
    </recommendedName>
</protein>
<evidence type="ECO:0000313" key="2">
    <source>
        <dbReference type="Proteomes" id="UP001187531"/>
    </source>
</evidence>
<evidence type="ECO:0008006" key="3">
    <source>
        <dbReference type="Google" id="ProtNLM"/>
    </source>
</evidence>
<proteinExistence type="predicted"/>
<dbReference type="Gene3D" id="2.20.20.160">
    <property type="match status" value="2"/>
</dbReference>
<dbReference type="Pfam" id="PF11581">
    <property type="entry name" value="Argos"/>
    <property type="match status" value="1"/>
</dbReference>
<comment type="caution">
    <text evidence="1">The sequence shown here is derived from an EMBL/GenBank/DDBJ whole genome shotgun (WGS) entry which is preliminary data.</text>
</comment>